<evidence type="ECO:0000256" key="2">
    <source>
        <dbReference type="ARBA" id="ARBA00022829"/>
    </source>
</evidence>
<accession>A0AAP0RN89</accession>
<dbReference type="InterPro" id="IPR044693">
    <property type="entry name" value="SGO_plant"/>
</dbReference>
<evidence type="ECO:0000313" key="6">
    <source>
        <dbReference type="Proteomes" id="UP001415857"/>
    </source>
</evidence>
<proteinExistence type="inferred from homology"/>
<dbReference type="GO" id="GO:0034090">
    <property type="term" value="P:maintenance of meiotic sister chromatid cohesion"/>
    <property type="evidence" value="ECO:0007669"/>
    <property type="project" value="InterPro"/>
</dbReference>
<dbReference type="Proteomes" id="UP001415857">
    <property type="component" value="Unassembled WGS sequence"/>
</dbReference>
<feature type="region of interest" description="Disordered" evidence="3">
    <location>
        <begin position="137"/>
        <end position="285"/>
    </location>
</feature>
<evidence type="ECO:0000313" key="5">
    <source>
        <dbReference type="EMBL" id="KAK9279572.1"/>
    </source>
</evidence>
<gene>
    <name evidence="5" type="ORF">L1049_013251</name>
</gene>
<keyword evidence="2" id="KW-0159">Chromosome partition</keyword>
<dbReference type="GO" id="GO:0005634">
    <property type="term" value="C:nucleus"/>
    <property type="evidence" value="ECO:0007669"/>
    <property type="project" value="InterPro"/>
</dbReference>
<feature type="compositionally biased region" description="Polar residues" evidence="3">
    <location>
        <begin position="178"/>
        <end position="190"/>
    </location>
</feature>
<dbReference type="GO" id="GO:0000775">
    <property type="term" value="C:chromosome, centromeric region"/>
    <property type="evidence" value="ECO:0007669"/>
    <property type="project" value="InterPro"/>
</dbReference>
<evidence type="ECO:0000256" key="3">
    <source>
        <dbReference type="SAM" id="MobiDB-lite"/>
    </source>
</evidence>
<dbReference type="EMBL" id="JBBPBK010000008">
    <property type="protein sequence ID" value="KAK9279572.1"/>
    <property type="molecule type" value="Genomic_DNA"/>
</dbReference>
<keyword evidence="6" id="KW-1185">Reference proteome</keyword>
<feature type="compositionally biased region" description="Basic and acidic residues" evidence="3">
    <location>
        <begin position="258"/>
        <end position="270"/>
    </location>
</feature>
<evidence type="ECO:0000256" key="1">
    <source>
        <dbReference type="ARBA" id="ARBA00010845"/>
    </source>
</evidence>
<dbReference type="AlphaFoldDB" id="A0AAP0RN89"/>
<dbReference type="PANTHER" id="PTHR34373">
    <property type="entry name" value="SHUGOSHIN 2"/>
    <property type="match status" value="1"/>
</dbReference>
<name>A0AAP0RN89_LIQFO</name>
<sequence length="301" mass="34721">MKGEKMAKRSSFGSIVRKKFADITNLQPQPKFAIQDENPPPASPSTKEYIDKLIKAKMKLTRLIEDRNKIIELSEVELRKLRINYQKMQLQNWNLAQSNSQILAELNSGREKLKSLQHDLVCKDALLKAKNLELQGKENMNSQKTHSQDGEEAVDESLRKANDDKKPPNANRRRHSTRSQSMGPSTSFQQAAEKEMDENKRRRLRRQSARFKSQQREPIENLFEIQDAKFPVSQPLDNPMHEDGPTVLGSSVGEEEEQRSASRFEARESQRSSIGRPLRRAAEKVQSYKEIPLNIKMRRSE</sequence>
<reference evidence="5 6" key="1">
    <citation type="journal article" date="2024" name="Plant J.">
        <title>Genome sequences and population genomics reveal climatic adaptation and genomic divergence between two closely related sweetgum species.</title>
        <authorList>
            <person name="Xu W.Q."/>
            <person name="Ren C.Q."/>
            <person name="Zhang X.Y."/>
            <person name="Comes H.P."/>
            <person name="Liu X.H."/>
            <person name="Li Y.G."/>
            <person name="Kettle C.J."/>
            <person name="Jalonen R."/>
            <person name="Gaisberger H."/>
            <person name="Ma Y.Z."/>
            <person name="Qiu Y.X."/>
        </authorList>
    </citation>
    <scope>NUCLEOTIDE SEQUENCE [LARGE SCALE GENOMIC DNA]</scope>
    <source>
        <strain evidence="5">Hangzhou</strain>
    </source>
</reference>
<protein>
    <recommendedName>
        <fullName evidence="4">Shugoshin C-terminal domain-containing protein</fullName>
    </recommendedName>
</protein>
<comment type="similarity">
    <text evidence="1">Belongs to the shugoshin family.</text>
</comment>
<dbReference type="InterPro" id="IPR011515">
    <property type="entry name" value="Shugoshin_C"/>
</dbReference>
<dbReference type="PANTHER" id="PTHR34373:SF8">
    <property type="entry name" value="SHUGOSHIN"/>
    <property type="match status" value="1"/>
</dbReference>
<feature type="compositionally biased region" description="Basic and acidic residues" evidence="3">
    <location>
        <begin position="156"/>
        <end position="167"/>
    </location>
</feature>
<evidence type="ECO:0000259" key="4">
    <source>
        <dbReference type="Pfam" id="PF07557"/>
    </source>
</evidence>
<feature type="domain" description="Shugoshin C-terminal" evidence="4">
    <location>
        <begin position="275"/>
        <end position="299"/>
    </location>
</feature>
<organism evidence="5 6">
    <name type="scientific">Liquidambar formosana</name>
    <name type="common">Formosan gum</name>
    <dbReference type="NCBI Taxonomy" id="63359"/>
    <lineage>
        <taxon>Eukaryota</taxon>
        <taxon>Viridiplantae</taxon>
        <taxon>Streptophyta</taxon>
        <taxon>Embryophyta</taxon>
        <taxon>Tracheophyta</taxon>
        <taxon>Spermatophyta</taxon>
        <taxon>Magnoliopsida</taxon>
        <taxon>eudicotyledons</taxon>
        <taxon>Gunneridae</taxon>
        <taxon>Pentapetalae</taxon>
        <taxon>Saxifragales</taxon>
        <taxon>Altingiaceae</taxon>
        <taxon>Liquidambar</taxon>
    </lineage>
</organism>
<dbReference type="GO" id="GO:0045144">
    <property type="term" value="P:meiotic sister chromatid segregation"/>
    <property type="evidence" value="ECO:0007669"/>
    <property type="project" value="InterPro"/>
</dbReference>
<comment type="caution">
    <text evidence="5">The sequence shown here is derived from an EMBL/GenBank/DDBJ whole genome shotgun (WGS) entry which is preliminary data.</text>
</comment>
<dbReference type="Pfam" id="PF07557">
    <property type="entry name" value="Shugoshin_C"/>
    <property type="match status" value="1"/>
</dbReference>